<name>A0AAW0DDS0_9AGAR</name>
<keyword evidence="3" id="KW-1185">Reference proteome</keyword>
<dbReference type="InterPro" id="IPR001680">
    <property type="entry name" value="WD40_rpt"/>
</dbReference>
<dbReference type="SUPFAM" id="SSF50978">
    <property type="entry name" value="WD40 repeat-like"/>
    <property type="match status" value="1"/>
</dbReference>
<gene>
    <name evidence="2" type="ORF">VNI00_005714</name>
</gene>
<reference evidence="2 3" key="1">
    <citation type="submission" date="2024-01" db="EMBL/GenBank/DDBJ databases">
        <title>A draft genome for a cacao thread blight-causing isolate of Paramarasmius palmivorus.</title>
        <authorList>
            <person name="Baruah I.K."/>
            <person name="Bukari Y."/>
            <person name="Amoako-Attah I."/>
            <person name="Meinhardt L.W."/>
            <person name="Bailey B.A."/>
            <person name="Cohen S.P."/>
        </authorList>
    </citation>
    <scope>NUCLEOTIDE SEQUENCE [LARGE SCALE GENOMIC DNA]</scope>
    <source>
        <strain evidence="2 3">GH-12</strain>
    </source>
</reference>
<dbReference type="InterPro" id="IPR015943">
    <property type="entry name" value="WD40/YVTN_repeat-like_dom_sf"/>
</dbReference>
<protein>
    <submittedName>
        <fullName evidence="2">Uncharacterized protein</fullName>
    </submittedName>
</protein>
<evidence type="ECO:0000313" key="3">
    <source>
        <dbReference type="Proteomes" id="UP001383192"/>
    </source>
</evidence>
<evidence type="ECO:0000313" key="2">
    <source>
        <dbReference type="EMBL" id="KAK7049683.1"/>
    </source>
</evidence>
<feature type="compositionally biased region" description="Polar residues" evidence="1">
    <location>
        <begin position="165"/>
        <end position="180"/>
    </location>
</feature>
<feature type="compositionally biased region" description="Polar residues" evidence="1">
    <location>
        <begin position="233"/>
        <end position="248"/>
    </location>
</feature>
<comment type="caution">
    <text evidence="2">The sequence shown here is derived from an EMBL/GenBank/DDBJ whole genome shotgun (WGS) entry which is preliminary data.</text>
</comment>
<feature type="compositionally biased region" description="Acidic residues" evidence="1">
    <location>
        <begin position="259"/>
        <end position="272"/>
    </location>
</feature>
<dbReference type="EMBL" id="JAYKXP010000016">
    <property type="protein sequence ID" value="KAK7049683.1"/>
    <property type="molecule type" value="Genomic_DNA"/>
</dbReference>
<dbReference type="SMART" id="SM00320">
    <property type="entry name" value="WD40"/>
    <property type="match status" value="1"/>
</dbReference>
<feature type="compositionally biased region" description="Polar residues" evidence="1">
    <location>
        <begin position="300"/>
        <end position="310"/>
    </location>
</feature>
<feature type="region of interest" description="Disordered" evidence="1">
    <location>
        <begin position="33"/>
        <end position="54"/>
    </location>
</feature>
<dbReference type="Gene3D" id="2.130.10.10">
    <property type="entry name" value="YVTN repeat-like/Quinoprotein amine dehydrogenase"/>
    <property type="match status" value="1"/>
</dbReference>
<proteinExistence type="predicted"/>
<feature type="region of interest" description="Disordered" evidence="1">
    <location>
        <begin position="231"/>
        <end position="315"/>
    </location>
</feature>
<feature type="region of interest" description="Disordered" evidence="1">
    <location>
        <begin position="165"/>
        <end position="194"/>
    </location>
</feature>
<dbReference type="Proteomes" id="UP001383192">
    <property type="component" value="Unassembled WGS sequence"/>
</dbReference>
<dbReference type="InterPro" id="IPR036322">
    <property type="entry name" value="WD40_repeat_dom_sf"/>
</dbReference>
<accession>A0AAW0DDS0</accession>
<sequence length="635" mass="70393">MALQTCIQRHTSNSPFTEHIPGLSHARNVGSSMHDPIIIDEDPSPASPSSHPILSPPNAQDLSLTLLHRHIKSEDMHNCSEGTLVLRELPERVQLKELANVLKQCDLLKVLVKLTLFQQDHVALVEFPSVSSASGAARRLEDMHDPFPHRRKHCKLVIEPLTPTLSFHTPSSPSRSQPISGTAKVFDSAPTTDLEDASYGRVGQIYVEMEDALASSDEEDRQPWLQPAVDTAAQPNSIRSNHGTQVDQTKGKRVISDSEFSDDSYSPEEDSEGDRNIPSARKPISRPHYSNSEPKRARVSSGTQDLSKPGSSVRLPKVPFGGARRVLIPATVGLPMVTVSMRADIQFFDIERRLRISSLSMPALVLDQNLHLEAAIMLNDTVVLGFDKGPYQVSLVQLAPDQKPARIDLGAQPHDVNGQLKHTFNRSRRAVSCLAAMSLNQFVSGGFDRTVQLWSLDANHSKSEKITSVNAAPSALACRGEKLLVSQGKTLELLDVMHITKNGERYKLSNTIWHVHEHPHANSISVLEVDNLDQQALLFDTRKNQGYDREPDCALGYRSSQKLSRYYRGSISYSYFVRGYPDRVICLWDFRNPKAPVVKKKTSVNGFHTAFLAEGRIVAAGDDTITFLDTNLNIV</sequence>
<evidence type="ECO:0000256" key="1">
    <source>
        <dbReference type="SAM" id="MobiDB-lite"/>
    </source>
</evidence>
<organism evidence="2 3">
    <name type="scientific">Paramarasmius palmivorus</name>
    <dbReference type="NCBI Taxonomy" id="297713"/>
    <lineage>
        <taxon>Eukaryota</taxon>
        <taxon>Fungi</taxon>
        <taxon>Dikarya</taxon>
        <taxon>Basidiomycota</taxon>
        <taxon>Agaricomycotina</taxon>
        <taxon>Agaricomycetes</taxon>
        <taxon>Agaricomycetidae</taxon>
        <taxon>Agaricales</taxon>
        <taxon>Marasmiineae</taxon>
        <taxon>Marasmiaceae</taxon>
        <taxon>Paramarasmius</taxon>
    </lineage>
</organism>
<dbReference type="AlphaFoldDB" id="A0AAW0DDS0"/>